<gene>
    <name evidence="3" type="ORF">DOTSEDRAFT_68967</name>
</gene>
<organism evidence="3 4">
    <name type="scientific">Dothistroma septosporum (strain NZE10 / CBS 128990)</name>
    <name type="common">Red band needle blight fungus</name>
    <name type="synonym">Mycosphaerella pini</name>
    <dbReference type="NCBI Taxonomy" id="675120"/>
    <lineage>
        <taxon>Eukaryota</taxon>
        <taxon>Fungi</taxon>
        <taxon>Dikarya</taxon>
        <taxon>Ascomycota</taxon>
        <taxon>Pezizomycotina</taxon>
        <taxon>Dothideomycetes</taxon>
        <taxon>Dothideomycetidae</taxon>
        <taxon>Mycosphaerellales</taxon>
        <taxon>Mycosphaerellaceae</taxon>
        <taxon>Dothistroma</taxon>
    </lineage>
</organism>
<evidence type="ECO:0000259" key="2">
    <source>
        <dbReference type="SMART" id="SM00672"/>
    </source>
</evidence>
<dbReference type="PANTHER" id="PTHR12203:SF107">
    <property type="entry name" value="GLYCOSYL TRANSFERASE CAP10 DOMAIN-CONTAINING PROTEIN"/>
    <property type="match status" value="1"/>
</dbReference>
<feature type="domain" description="Glycosyl transferase CAP10" evidence="2">
    <location>
        <begin position="175"/>
        <end position="414"/>
    </location>
</feature>
<evidence type="ECO:0000313" key="4">
    <source>
        <dbReference type="Proteomes" id="UP000016933"/>
    </source>
</evidence>
<dbReference type="EMBL" id="KB446535">
    <property type="protein sequence ID" value="EME50270.1"/>
    <property type="molecule type" value="Genomic_DNA"/>
</dbReference>
<proteinExistence type="predicted"/>
<evidence type="ECO:0000256" key="1">
    <source>
        <dbReference type="SAM" id="MobiDB-lite"/>
    </source>
</evidence>
<evidence type="ECO:0000313" key="3">
    <source>
        <dbReference type="EMBL" id="EME50270.1"/>
    </source>
</evidence>
<sequence length="454" mass="52365">MAMAMAMDVSYWRKKPVFVFLLVSALVVVLYSGRTTIEAAAAASFKTPKTSKHTTTQPPTGTGFDKDDEFDSLTDRQCADVFPELYHEVDRAVDYWKKKGHTISANDVEVSWRKWDGKPMGDGSGGAMRILIHDNELRILESEGMIGHWGYRGRGMGFLYLLQRSLYSAQAAGEKLPTIEAAIIAEDIVNPPNGTKGTHSFWTWTNHIGDETHDRHWMIPNYDLWYGYPMGSFREARYRAMERDCAFKDKLSKAVWRGSGFLNPGIREKLFEVSKDKPWSDIWFADYGGMDSDHFLTVEDMCKYMFAIHTEGVSYSGRLSYIQNCDNLPIIHDLEWNTYTTHLLQDSGPGQNYVRVKRDWTDLEENIKHYIAHPEEAEKIIDNSLKTFRHRYLTRPALSCYVRNLIQGYSTVSFKPEIYRPKKAGSTARYRRGISFERFLDSPMDGKFEEDTWF</sequence>
<dbReference type="Proteomes" id="UP000016933">
    <property type="component" value="Unassembled WGS sequence"/>
</dbReference>
<accession>N1Q591</accession>
<dbReference type="HOGENOM" id="CLU_028539_2_1_1"/>
<dbReference type="SMART" id="SM00672">
    <property type="entry name" value="CAP10"/>
    <property type="match status" value="1"/>
</dbReference>
<name>N1Q591_DOTSN</name>
<dbReference type="OrthoDB" id="202415at2759"/>
<dbReference type="eggNOG" id="KOG2458">
    <property type="taxonomic scope" value="Eukaryota"/>
</dbReference>
<feature type="region of interest" description="Disordered" evidence="1">
    <location>
        <begin position="46"/>
        <end position="69"/>
    </location>
</feature>
<dbReference type="AlphaFoldDB" id="N1Q591"/>
<keyword evidence="4" id="KW-1185">Reference proteome</keyword>
<dbReference type="OMA" id="AMERDCA"/>
<dbReference type="InterPro" id="IPR051091">
    <property type="entry name" value="O-Glucosyltr/Glycosyltrsf_90"/>
</dbReference>
<protein>
    <recommendedName>
        <fullName evidence="2">Glycosyl transferase CAP10 domain-containing protein</fullName>
    </recommendedName>
</protein>
<reference evidence="3 4" key="2">
    <citation type="journal article" date="2012" name="PLoS Pathog.">
        <title>Diverse lifestyles and strategies of plant pathogenesis encoded in the genomes of eighteen Dothideomycetes fungi.</title>
        <authorList>
            <person name="Ohm R.A."/>
            <person name="Feau N."/>
            <person name="Henrissat B."/>
            <person name="Schoch C.L."/>
            <person name="Horwitz B.A."/>
            <person name="Barry K.W."/>
            <person name="Condon B.J."/>
            <person name="Copeland A.C."/>
            <person name="Dhillon B."/>
            <person name="Glaser F."/>
            <person name="Hesse C.N."/>
            <person name="Kosti I."/>
            <person name="LaButti K."/>
            <person name="Lindquist E.A."/>
            <person name="Lucas S."/>
            <person name="Salamov A.A."/>
            <person name="Bradshaw R.E."/>
            <person name="Ciuffetti L."/>
            <person name="Hamelin R.C."/>
            <person name="Kema G.H.J."/>
            <person name="Lawrence C."/>
            <person name="Scott J.A."/>
            <person name="Spatafora J.W."/>
            <person name="Turgeon B.G."/>
            <person name="de Wit P.J.G.M."/>
            <person name="Zhong S."/>
            <person name="Goodwin S.B."/>
            <person name="Grigoriev I.V."/>
        </authorList>
    </citation>
    <scope>NUCLEOTIDE SEQUENCE [LARGE SCALE GENOMIC DNA]</scope>
    <source>
        <strain evidence="4">NZE10 / CBS 128990</strain>
    </source>
</reference>
<dbReference type="PANTHER" id="PTHR12203">
    <property type="entry name" value="KDEL LYS-ASP-GLU-LEU CONTAINING - RELATED"/>
    <property type="match status" value="1"/>
</dbReference>
<dbReference type="Pfam" id="PF05686">
    <property type="entry name" value="Glyco_transf_90"/>
    <property type="match status" value="1"/>
</dbReference>
<reference evidence="4" key="1">
    <citation type="journal article" date="2012" name="PLoS Genet.">
        <title>The genomes of the fungal plant pathogens Cladosporium fulvum and Dothistroma septosporum reveal adaptation to different hosts and lifestyles but also signatures of common ancestry.</title>
        <authorList>
            <person name="de Wit P.J.G.M."/>
            <person name="van der Burgt A."/>
            <person name="Oekmen B."/>
            <person name="Stergiopoulos I."/>
            <person name="Abd-Elsalam K.A."/>
            <person name="Aerts A.L."/>
            <person name="Bahkali A.H."/>
            <person name="Beenen H.G."/>
            <person name="Chettri P."/>
            <person name="Cox M.P."/>
            <person name="Datema E."/>
            <person name="de Vries R.P."/>
            <person name="Dhillon B."/>
            <person name="Ganley A.R."/>
            <person name="Griffiths S.A."/>
            <person name="Guo Y."/>
            <person name="Hamelin R.C."/>
            <person name="Henrissat B."/>
            <person name="Kabir M.S."/>
            <person name="Jashni M.K."/>
            <person name="Kema G."/>
            <person name="Klaubauf S."/>
            <person name="Lapidus A."/>
            <person name="Levasseur A."/>
            <person name="Lindquist E."/>
            <person name="Mehrabi R."/>
            <person name="Ohm R.A."/>
            <person name="Owen T.J."/>
            <person name="Salamov A."/>
            <person name="Schwelm A."/>
            <person name="Schijlen E."/>
            <person name="Sun H."/>
            <person name="van den Burg H.A."/>
            <person name="van Ham R.C.H.J."/>
            <person name="Zhang S."/>
            <person name="Goodwin S.B."/>
            <person name="Grigoriev I.V."/>
            <person name="Collemare J."/>
            <person name="Bradshaw R.E."/>
        </authorList>
    </citation>
    <scope>NUCLEOTIDE SEQUENCE [LARGE SCALE GENOMIC DNA]</scope>
    <source>
        <strain evidence="4">NZE10 / CBS 128990</strain>
    </source>
</reference>
<dbReference type="InterPro" id="IPR006598">
    <property type="entry name" value="CAP10"/>
</dbReference>